<reference evidence="3" key="1">
    <citation type="submission" date="2017-09" db="EMBL/GenBank/DDBJ databases">
        <title>Depth-based differentiation of microbial function through sediment-hosted aquifers and enrichment of novel symbionts in the deep terrestrial subsurface.</title>
        <authorList>
            <person name="Probst A.J."/>
            <person name="Ladd B."/>
            <person name="Jarett J.K."/>
            <person name="Geller-Mcgrath D.E."/>
            <person name="Sieber C.M.K."/>
            <person name="Emerson J.B."/>
            <person name="Anantharaman K."/>
            <person name="Thomas B.C."/>
            <person name="Malmstrom R."/>
            <person name="Stieglmeier M."/>
            <person name="Klingl A."/>
            <person name="Woyke T."/>
            <person name="Ryan C.M."/>
            <person name="Banfield J.F."/>
        </authorList>
    </citation>
    <scope>NUCLEOTIDE SEQUENCE [LARGE SCALE GENOMIC DNA]</scope>
</reference>
<evidence type="ECO:0000313" key="2">
    <source>
        <dbReference type="EMBL" id="PIS17833.1"/>
    </source>
</evidence>
<protein>
    <submittedName>
        <fullName evidence="2">Transcription termination factor Rho</fullName>
    </submittedName>
</protein>
<dbReference type="GO" id="GO:0005524">
    <property type="term" value="F:ATP binding"/>
    <property type="evidence" value="ECO:0007669"/>
    <property type="project" value="InterPro"/>
</dbReference>
<organism evidence="2 3">
    <name type="scientific">Candidatus Collierbacteria bacterium CG09_land_8_20_14_0_10_46_12</name>
    <dbReference type="NCBI Taxonomy" id="1974533"/>
    <lineage>
        <taxon>Bacteria</taxon>
        <taxon>Candidatus Collieribacteriota</taxon>
    </lineage>
</organism>
<dbReference type="PANTHER" id="PTHR46425:SF1">
    <property type="entry name" value="TRANSCRIPTION TERMINATION FACTOR RHO"/>
    <property type="match status" value="1"/>
</dbReference>
<dbReference type="SUPFAM" id="SSF52540">
    <property type="entry name" value="P-loop containing nucleoside triphosphate hydrolases"/>
    <property type="match status" value="1"/>
</dbReference>
<dbReference type="Proteomes" id="UP000229574">
    <property type="component" value="Unassembled WGS sequence"/>
</dbReference>
<dbReference type="InterPro" id="IPR027417">
    <property type="entry name" value="P-loop_NTPase"/>
</dbReference>
<name>A0A2H0WYT0_9BACT</name>
<dbReference type="Pfam" id="PF00006">
    <property type="entry name" value="ATP-synt_ab"/>
    <property type="match status" value="1"/>
</dbReference>
<dbReference type="GO" id="GO:0006353">
    <property type="term" value="P:DNA-templated transcription termination"/>
    <property type="evidence" value="ECO:0007669"/>
    <property type="project" value="InterPro"/>
</dbReference>
<dbReference type="Gene3D" id="3.40.50.300">
    <property type="entry name" value="P-loop containing nucleotide triphosphate hydrolases"/>
    <property type="match status" value="1"/>
</dbReference>
<dbReference type="EMBL" id="PEYY01000100">
    <property type="protein sequence ID" value="PIS17833.1"/>
    <property type="molecule type" value="Genomic_DNA"/>
</dbReference>
<dbReference type="PANTHER" id="PTHR46425">
    <property type="entry name" value="TRANSCRIPTION TERMINATION FACTOR RHO"/>
    <property type="match status" value="1"/>
</dbReference>
<dbReference type="InterPro" id="IPR000194">
    <property type="entry name" value="ATPase_F1/V1/A1_a/bsu_nucl-bd"/>
</dbReference>
<comment type="caution">
    <text evidence="2">The sequence shown here is derived from an EMBL/GenBank/DDBJ whole genome shotgun (WGS) entry which is preliminary data.</text>
</comment>
<feature type="domain" description="ATPase F1/V1/A1 complex alpha/beta subunit nucleotide-binding" evidence="1">
    <location>
        <begin position="19"/>
        <end position="92"/>
    </location>
</feature>
<feature type="non-terminal residue" evidence="2">
    <location>
        <position position="1"/>
    </location>
</feature>
<proteinExistence type="predicted"/>
<evidence type="ECO:0000259" key="1">
    <source>
        <dbReference type="Pfam" id="PF00006"/>
    </source>
</evidence>
<gene>
    <name evidence="2" type="ORF">COT54_02570</name>
</gene>
<dbReference type="GO" id="GO:0003723">
    <property type="term" value="F:RNA binding"/>
    <property type="evidence" value="ECO:0007669"/>
    <property type="project" value="InterPro"/>
</dbReference>
<accession>A0A2H0WYT0</accession>
<dbReference type="InterPro" id="IPR004665">
    <property type="entry name" value="Term_rho"/>
</dbReference>
<dbReference type="GO" id="GO:0008186">
    <property type="term" value="F:ATP-dependent activity, acting on RNA"/>
    <property type="evidence" value="ECO:0007669"/>
    <property type="project" value="InterPro"/>
</dbReference>
<dbReference type="AlphaFoldDB" id="A0A2H0WYT0"/>
<sequence>RAYNLAIPTSGRTLSGGFDPAALYPPKRFFGAARKMEGGGSLTIIGTALVDTGSRMDELIYEEFKGTGNMELVLDRRLSERRIFPAIDVYKSGTRREDLLFTGAEYQNIVVMRRMLDMLNDDERTSVLVERLNKSKSNKEFLAMLKEG</sequence>
<evidence type="ECO:0000313" key="3">
    <source>
        <dbReference type="Proteomes" id="UP000229574"/>
    </source>
</evidence>